<feature type="domain" description="Type II methyltransferase M.TaqI-like" evidence="9">
    <location>
        <begin position="600"/>
        <end position="868"/>
    </location>
</feature>
<evidence type="ECO:0000259" key="10">
    <source>
        <dbReference type="Pfam" id="PF12950"/>
    </source>
</evidence>
<protein>
    <recommendedName>
        <fullName evidence="1">site-specific DNA-methyltransferase (adenine-specific)</fullName>
        <ecNumber evidence="1">2.1.1.72</ecNumber>
    </recommendedName>
</protein>
<evidence type="ECO:0000256" key="2">
    <source>
        <dbReference type="ARBA" id="ARBA00022603"/>
    </source>
</evidence>
<feature type="domain" description="TaqI-like C-terminal specificity" evidence="10">
    <location>
        <begin position="1061"/>
        <end position="1176"/>
    </location>
</feature>
<dbReference type="InterPro" id="IPR002052">
    <property type="entry name" value="DNA_methylase_N6_adenine_CS"/>
</dbReference>
<dbReference type="EC" id="2.1.1.72" evidence="1"/>
<dbReference type="PANTHER" id="PTHR33841:SF1">
    <property type="entry name" value="DNA METHYLTRANSFERASE A"/>
    <property type="match status" value="1"/>
</dbReference>
<evidence type="ECO:0000259" key="9">
    <source>
        <dbReference type="Pfam" id="PF07669"/>
    </source>
</evidence>
<evidence type="ECO:0000256" key="4">
    <source>
        <dbReference type="ARBA" id="ARBA00022691"/>
    </source>
</evidence>
<dbReference type="InterPro" id="IPR025931">
    <property type="entry name" value="TaqI_C"/>
</dbReference>
<dbReference type="EMBL" id="AP028127">
    <property type="protein sequence ID" value="BEH91713.1"/>
    <property type="molecule type" value="Genomic_DNA"/>
</dbReference>
<dbReference type="InterPro" id="IPR050953">
    <property type="entry name" value="N4_N6_ade-DNA_methylase"/>
</dbReference>
<dbReference type="Gene3D" id="3.40.50.150">
    <property type="entry name" value="Vaccinia Virus protein VP39"/>
    <property type="match status" value="1"/>
</dbReference>
<comment type="catalytic activity">
    <reaction evidence="7">
        <text>a 2'-deoxyadenosine in DNA + S-adenosyl-L-methionine = an N(6)-methyl-2'-deoxyadenosine in DNA + S-adenosyl-L-homocysteine + H(+)</text>
        <dbReference type="Rhea" id="RHEA:15197"/>
        <dbReference type="Rhea" id="RHEA-COMP:12418"/>
        <dbReference type="Rhea" id="RHEA-COMP:12419"/>
        <dbReference type="ChEBI" id="CHEBI:15378"/>
        <dbReference type="ChEBI" id="CHEBI:57856"/>
        <dbReference type="ChEBI" id="CHEBI:59789"/>
        <dbReference type="ChEBI" id="CHEBI:90615"/>
        <dbReference type="ChEBI" id="CHEBI:90616"/>
        <dbReference type="EC" id="2.1.1.72"/>
    </reaction>
</comment>
<feature type="coiled-coil region" evidence="8">
    <location>
        <begin position="707"/>
        <end position="734"/>
    </location>
</feature>
<evidence type="ECO:0000256" key="8">
    <source>
        <dbReference type="SAM" id="Coils"/>
    </source>
</evidence>
<organism evidence="11 12">
    <name type="scientific">Turicibacter faecis</name>
    <dbReference type="NCBI Taxonomy" id="2963365"/>
    <lineage>
        <taxon>Bacteria</taxon>
        <taxon>Bacillati</taxon>
        <taxon>Bacillota</taxon>
        <taxon>Erysipelotrichia</taxon>
        <taxon>Erysipelotrichales</taxon>
        <taxon>Turicibacteraceae</taxon>
        <taxon>Turicibacter</taxon>
    </lineage>
</organism>
<evidence type="ECO:0000256" key="5">
    <source>
        <dbReference type="ARBA" id="ARBA00022747"/>
    </source>
</evidence>
<sequence>MNNLKLKILKETFEKGFDIDSFRRFIREFFNEPHMINSNDKEVLWNEYRKQINSYNIVAKYTDVEDNNLIVLAVELSKSSSIDRARSMQRNFISKILDENNIEAAIVAYYAKDESSWRLSFVRLDYSFTDKGVILDLTPARRYSYLVGENEPNHTAQSQLLPIFQDDNRNPTLDEIEVAFSVEKVTRDFFQGYKEKYLELKEYLEKSEGFIFESNRLGLEVCKFSEQFSKKLMGQLAFLYFLQKKGWLGVDLVPYELNDEEYINLKSGCADWELKILEEFYSLNHNGNYILKKFDSQTKKVSEYEIGVLSDIFFRIPKYNNRWGSGNKNFISKFLWKECTDNQGNFFNDYLEPLFYEALNNERKNQYFYRLNCKIPFLNGGLFEPLQGYNWKANNFNIPNKFFSNKNLNSRKSSGILDIFDRFNFTINEDEPLEKEVAVDPEMLGKIFENLLDVKDRRSKGAFYTPRVIVHHMCQETLTNYLSTEVGIPIDDVKEFILYGDLIRDVDRRKKENSIDEYTLKPSIWNNLAEIDRALDNIRIADPSVGSGAFPLGMLNEIVKARNNITEYLVSREAILIEEDIIRYESKRSIYELKLRTIQNCIFAVDIEESAVDITKLRLWLSIVVEQDELREEHFEPHPLPNLDMNILVGNSLIDEYEGVKLFDNPVSTPSEIPGKKRDKVMGQLKILFDSDEIFREIFKKQDYYFNERNVKSKEGLKREIDFLRDELIIFELRKKGKIDIIDKYKLIRDHKLKPYFIWELEFAQVFREKGGFDIVIGNPPYVGERGNKDILRSIAETEFGKKYYQGKMDLFYFFFHKAIDIAKDNGEIAFITTNYFPTAYGAKVLRTDIKNRTNIRRLINFNEYKIFESARGQHNLITILKKTPTQNVTAWNSITHRNGVAETKVLNDIFIGMDSETSYYLVNQEEMFEGEENYIRLIGLTDHNEYSIQGILEKMAKSKLKFGDICETKQGIVSGADKVTDKYVQKYSKDWIKGEGIFVLNETEKNSLNLNEYEKTLIKKVYKNSHIKPFYIDCAEYLYVLYVTKDTNIEKIPNIINHLQYYKPLLEKKRETQQGKLPWYSLHWPRDKNIFESPCKIVNPRRCKSNTFALETSQSFEQSDIMVSIINSQYKNQINEKYLLGLLNSKLYCLWLRFKGKLKGDMFELYGTPLSEIPIVLPDIMQQRLMINFVDKILAIKGESDPKLEKEIKILRGKIDILVYDLFNLSENERKIVESNYEHLNN</sequence>
<name>A0ABN6ZLB4_9FIRM</name>
<dbReference type="InterPro" id="IPR011639">
    <property type="entry name" value="MethylTrfase_TaqI-like_dom"/>
</dbReference>
<evidence type="ECO:0000256" key="1">
    <source>
        <dbReference type="ARBA" id="ARBA00011900"/>
    </source>
</evidence>
<dbReference type="RefSeq" id="WP_338617536.1">
    <property type="nucleotide sequence ID" value="NZ_AP028127.1"/>
</dbReference>
<keyword evidence="12" id="KW-1185">Reference proteome</keyword>
<keyword evidence="6" id="KW-0238">DNA-binding</keyword>
<evidence type="ECO:0000256" key="6">
    <source>
        <dbReference type="ARBA" id="ARBA00023125"/>
    </source>
</evidence>
<proteinExistence type="predicted"/>
<dbReference type="Pfam" id="PF12950">
    <property type="entry name" value="TaqI_C"/>
    <property type="match status" value="1"/>
</dbReference>
<dbReference type="InterPro" id="IPR029063">
    <property type="entry name" value="SAM-dependent_MTases_sf"/>
</dbReference>
<evidence type="ECO:0000313" key="11">
    <source>
        <dbReference type="EMBL" id="BEH91713.1"/>
    </source>
</evidence>
<dbReference type="SUPFAM" id="SSF53335">
    <property type="entry name" value="S-adenosyl-L-methionine-dependent methyltransferases"/>
    <property type="match status" value="1"/>
</dbReference>
<dbReference type="PANTHER" id="PTHR33841">
    <property type="entry name" value="DNA METHYLTRANSFERASE YEEA-RELATED"/>
    <property type="match status" value="1"/>
</dbReference>
<keyword evidence="2" id="KW-0489">Methyltransferase</keyword>
<gene>
    <name evidence="11" type="ORF">T23_18150</name>
</gene>
<keyword evidence="5" id="KW-0680">Restriction system</keyword>
<keyword evidence="4" id="KW-0949">S-adenosyl-L-methionine</keyword>
<dbReference type="PRINTS" id="PR00507">
    <property type="entry name" value="N12N6MTFRASE"/>
</dbReference>
<evidence type="ECO:0000313" key="12">
    <source>
        <dbReference type="Proteomes" id="UP001432099"/>
    </source>
</evidence>
<evidence type="ECO:0000256" key="3">
    <source>
        <dbReference type="ARBA" id="ARBA00022679"/>
    </source>
</evidence>
<keyword evidence="8" id="KW-0175">Coiled coil</keyword>
<evidence type="ECO:0000256" key="7">
    <source>
        <dbReference type="ARBA" id="ARBA00047942"/>
    </source>
</evidence>
<dbReference type="Proteomes" id="UP001432099">
    <property type="component" value="Chromosome"/>
</dbReference>
<dbReference type="PROSITE" id="PS00092">
    <property type="entry name" value="N6_MTASE"/>
    <property type="match status" value="1"/>
</dbReference>
<dbReference type="Pfam" id="PF07669">
    <property type="entry name" value="Eco57I"/>
    <property type="match status" value="1"/>
</dbReference>
<keyword evidence="3" id="KW-0808">Transferase</keyword>
<accession>A0ABN6ZLB4</accession>
<reference evidence="11" key="1">
    <citation type="journal article" date="2024" name="Int. J. Syst. Evol. Microbiol.">
        <title>Turicibacter faecis sp. nov., isolated from faeces of heart failure mouse model.</title>
        <authorList>
            <person name="Imamura Y."/>
            <person name="Motooka D."/>
            <person name="Nakajima Y."/>
            <person name="Ito S."/>
            <person name="Kitakaze M."/>
            <person name="Iida T."/>
            <person name="Nakamura S."/>
        </authorList>
    </citation>
    <scope>NUCLEOTIDE SEQUENCE</scope>
    <source>
        <strain evidence="11">TC023</strain>
    </source>
</reference>